<keyword evidence="2" id="KW-0732">Signal</keyword>
<name>A0A0R3M2R0_9BRAD</name>
<evidence type="ECO:0000313" key="3">
    <source>
        <dbReference type="EMBL" id="KRR14503.1"/>
    </source>
</evidence>
<evidence type="ECO:0000313" key="4">
    <source>
        <dbReference type="Proteomes" id="UP000050863"/>
    </source>
</evidence>
<organism evidence="3 4">
    <name type="scientific">Bradyrhizobium jicamae</name>
    <dbReference type="NCBI Taxonomy" id="280332"/>
    <lineage>
        <taxon>Bacteria</taxon>
        <taxon>Pseudomonadati</taxon>
        <taxon>Pseudomonadota</taxon>
        <taxon>Alphaproteobacteria</taxon>
        <taxon>Hyphomicrobiales</taxon>
        <taxon>Nitrobacteraceae</taxon>
        <taxon>Bradyrhizobium</taxon>
    </lineage>
</organism>
<gene>
    <name evidence="3" type="ORF">CQ12_33225</name>
</gene>
<feature type="region of interest" description="Disordered" evidence="1">
    <location>
        <begin position="42"/>
        <end position="66"/>
    </location>
</feature>
<comment type="caution">
    <text evidence="3">The sequence shown here is derived from an EMBL/GenBank/DDBJ whole genome shotgun (WGS) entry which is preliminary data.</text>
</comment>
<dbReference type="STRING" id="280332.CQ12_33225"/>
<accession>A0A0R3M2R0</accession>
<sequence>MKRTGLAALAIAILAGWALLSPAQAVPPTATPSPGYDARLQEQRAAARAATTPAVKPRRVKKPRTK</sequence>
<evidence type="ECO:0000256" key="1">
    <source>
        <dbReference type="SAM" id="MobiDB-lite"/>
    </source>
</evidence>
<reference evidence="3 4" key="1">
    <citation type="submission" date="2014-03" db="EMBL/GenBank/DDBJ databases">
        <title>Bradyrhizobium valentinum sp. nov., isolated from effective nodules of Lupinus mariae-josephae, a lupine endemic of basic-lime soils in Eastern Spain.</title>
        <authorList>
            <person name="Duran D."/>
            <person name="Rey L."/>
            <person name="Navarro A."/>
            <person name="Busquets A."/>
            <person name="Imperial J."/>
            <person name="Ruiz-Argueso T."/>
        </authorList>
    </citation>
    <scope>NUCLEOTIDE SEQUENCE [LARGE SCALE GENOMIC DNA]</scope>
    <source>
        <strain evidence="3 4">PAC68</strain>
    </source>
</reference>
<dbReference type="AlphaFoldDB" id="A0A0R3M2R0"/>
<evidence type="ECO:0000256" key="2">
    <source>
        <dbReference type="SAM" id="SignalP"/>
    </source>
</evidence>
<dbReference type="RefSeq" id="WP_057833932.1">
    <property type="nucleotide sequence ID" value="NZ_LLXZ01000013.1"/>
</dbReference>
<feature type="chain" id="PRO_5006443628" evidence="2">
    <location>
        <begin position="26"/>
        <end position="66"/>
    </location>
</feature>
<feature type="compositionally biased region" description="Low complexity" evidence="1">
    <location>
        <begin position="43"/>
        <end position="55"/>
    </location>
</feature>
<feature type="signal peptide" evidence="2">
    <location>
        <begin position="1"/>
        <end position="25"/>
    </location>
</feature>
<protein>
    <submittedName>
        <fullName evidence="3">Uncharacterized protein</fullName>
    </submittedName>
</protein>
<dbReference type="Proteomes" id="UP000050863">
    <property type="component" value="Unassembled WGS sequence"/>
</dbReference>
<proteinExistence type="predicted"/>
<keyword evidence="4" id="KW-1185">Reference proteome</keyword>
<feature type="compositionally biased region" description="Basic residues" evidence="1">
    <location>
        <begin position="56"/>
        <end position="66"/>
    </location>
</feature>
<dbReference type="EMBL" id="LLXZ01000013">
    <property type="protein sequence ID" value="KRR14503.1"/>
    <property type="molecule type" value="Genomic_DNA"/>
</dbReference>